<accession>A0A6B2LJ14</accession>
<proteinExistence type="predicted"/>
<name>A0A6B2LJ14_9EUKA</name>
<protein>
    <submittedName>
        <fullName evidence="1">Uncharacterized protein</fullName>
    </submittedName>
</protein>
<reference evidence="1" key="1">
    <citation type="journal article" date="2020" name="J. Eukaryot. Microbiol.">
        <title>De novo Sequencing, Assembly and Annotation of the Transcriptome for the Free-Living Testate Amoeba Arcella intermedia.</title>
        <authorList>
            <person name="Ribeiro G.M."/>
            <person name="Porfirio-Sousa A.L."/>
            <person name="Maurer-Alcala X.X."/>
            <person name="Katz L.A."/>
            <person name="Lahr D.J.G."/>
        </authorList>
    </citation>
    <scope>NUCLEOTIDE SEQUENCE</scope>
</reference>
<sequence>MLKETFFLSIGHIPFIFIEHASHRHTWLQGVQMICRVRSMHTTQRFFLSSSSFLRFFSAFRASESLLRSSIERTDKLLKAFHFSSSSSACLRAPRRPFSCPSSISILLESLSIFLLFTARSSAKVLSKLRTPSAPSPPLISCTNSNNFSTFPLINSTPLWFFKVSISCLVFTKSKSLSHSTELDDIES</sequence>
<dbReference type="EMBL" id="GIBP01008054">
    <property type="protein sequence ID" value="NDV37023.1"/>
    <property type="molecule type" value="Transcribed_RNA"/>
</dbReference>
<evidence type="ECO:0000313" key="1">
    <source>
        <dbReference type="EMBL" id="NDV37023.1"/>
    </source>
</evidence>
<organism evidence="1">
    <name type="scientific">Arcella intermedia</name>
    <dbReference type="NCBI Taxonomy" id="1963864"/>
    <lineage>
        <taxon>Eukaryota</taxon>
        <taxon>Amoebozoa</taxon>
        <taxon>Tubulinea</taxon>
        <taxon>Elardia</taxon>
        <taxon>Arcellinida</taxon>
        <taxon>Sphaerothecina</taxon>
        <taxon>Arcellidae</taxon>
        <taxon>Arcella</taxon>
    </lineage>
</organism>
<dbReference type="AlphaFoldDB" id="A0A6B2LJ14"/>